<evidence type="ECO:0000313" key="7">
    <source>
        <dbReference type="Proteomes" id="UP000551878"/>
    </source>
</evidence>
<sequence length="274" mass="30831">MDPHYVTKTKELLPELTKGLKKVANQLLVDPMVFAIHPAKEVGTIINVSETMIIRFCKEIGYAGYSDLQTEVRLHLLKLSQSSQTKSDTDHTSEWLQNMSADINHIQKNIEKLDQQAVDDAIEAIRDSEKVIVAGYYQSFTFAHWFSFTLNYILGNAQLYRPESDAGVLDLLPKPSCILVFSFFRYALDTIQLAEEAKKKGIKVIAITDSWASPVTEHADIAISLAISENKTLLSKGPITMSLMNAMLVEVINRNENSGKIQPTYKYFIKDGEQ</sequence>
<dbReference type="GO" id="GO:1901135">
    <property type="term" value="P:carbohydrate derivative metabolic process"/>
    <property type="evidence" value="ECO:0007669"/>
    <property type="project" value="InterPro"/>
</dbReference>
<dbReference type="SUPFAM" id="SSF53697">
    <property type="entry name" value="SIS domain"/>
    <property type="match status" value="1"/>
</dbReference>
<comment type="caution">
    <text evidence="6">The sequence shown here is derived from an EMBL/GenBank/DDBJ whole genome shotgun (WGS) entry which is preliminary data.</text>
</comment>
<dbReference type="EMBL" id="JACHHB010000008">
    <property type="protein sequence ID" value="MBB5173885.1"/>
    <property type="molecule type" value="Genomic_DNA"/>
</dbReference>
<dbReference type="GO" id="GO:0003700">
    <property type="term" value="F:DNA-binding transcription factor activity"/>
    <property type="evidence" value="ECO:0007669"/>
    <property type="project" value="InterPro"/>
</dbReference>
<dbReference type="PROSITE" id="PS51464">
    <property type="entry name" value="SIS"/>
    <property type="match status" value="1"/>
</dbReference>
<dbReference type="InterPro" id="IPR000281">
    <property type="entry name" value="HTH_RpiR"/>
</dbReference>
<evidence type="ECO:0000313" key="6">
    <source>
        <dbReference type="EMBL" id="MBB5173885.1"/>
    </source>
</evidence>
<dbReference type="CDD" id="cd05013">
    <property type="entry name" value="SIS_RpiR"/>
    <property type="match status" value="1"/>
</dbReference>
<dbReference type="PROSITE" id="PS51071">
    <property type="entry name" value="HTH_RPIR"/>
    <property type="match status" value="1"/>
</dbReference>
<dbReference type="InterPro" id="IPR009057">
    <property type="entry name" value="Homeodomain-like_sf"/>
</dbReference>
<evidence type="ECO:0000256" key="1">
    <source>
        <dbReference type="ARBA" id="ARBA00023015"/>
    </source>
</evidence>
<evidence type="ECO:0000256" key="3">
    <source>
        <dbReference type="ARBA" id="ARBA00023163"/>
    </source>
</evidence>
<keyword evidence="2 6" id="KW-0238">DNA-binding</keyword>
<organism evidence="6 7">
    <name type="scientific">Texcoconibacillus texcoconensis</name>
    <dbReference type="NCBI Taxonomy" id="1095777"/>
    <lineage>
        <taxon>Bacteria</taxon>
        <taxon>Bacillati</taxon>
        <taxon>Bacillota</taxon>
        <taxon>Bacilli</taxon>
        <taxon>Bacillales</taxon>
        <taxon>Bacillaceae</taxon>
        <taxon>Texcoconibacillus</taxon>
    </lineage>
</organism>
<feature type="domain" description="SIS" evidence="5">
    <location>
        <begin position="121"/>
        <end position="257"/>
    </location>
</feature>
<dbReference type="InterPro" id="IPR047640">
    <property type="entry name" value="RpiR-like"/>
</dbReference>
<keyword evidence="3" id="KW-0804">Transcription</keyword>
<dbReference type="AlphaFoldDB" id="A0A840QR95"/>
<name>A0A840QR95_9BACI</name>
<dbReference type="PANTHER" id="PTHR30514:SF18">
    <property type="entry name" value="RPIR-FAMILY TRANSCRIPTIONAL REGULATOR"/>
    <property type="match status" value="1"/>
</dbReference>
<dbReference type="SUPFAM" id="SSF46689">
    <property type="entry name" value="Homeodomain-like"/>
    <property type="match status" value="1"/>
</dbReference>
<dbReference type="Gene3D" id="1.10.10.10">
    <property type="entry name" value="Winged helix-like DNA-binding domain superfamily/Winged helix DNA-binding domain"/>
    <property type="match status" value="1"/>
</dbReference>
<evidence type="ECO:0000259" key="4">
    <source>
        <dbReference type="PROSITE" id="PS51071"/>
    </source>
</evidence>
<evidence type="ECO:0000259" key="5">
    <source>
        <dbReference type="PROSITE" id="PS51464"/>
    </source>
</evidence>
<dbReference type="InterPro" id="IPR001347">
    <property type="entry name" value="SIS_dom"/>
</dbReference>
<keyword evidence="7" id="KW-1185">Reference proteome</keyword>
<dbReference type="InterPro" id="IPR035472">
    <property type="entry name" value="RpiR-like_SIS"/>
</dbReference>
<dbReference type="GO" id="GO:0003677">
    <property type="term" value="F:DNA binding"/>
    <property type="evidence" value="ECO:0007669"/>
    <property type="project" value="UniProtKB-KW"/>
</dbReference>
<dbReference type="InterPro" id="IPR046348">
    <property type="entry name" value="SIS_dom_sf"/>
</dbReference>
<dbReference type="Gene3D" id="3.40.50.10490">
    <property type="entry name" value="Glucose-6-phosphate isomerase like protein, domain 1"/>
    <property type="match status" value="1"/>
</dbReference>
<proteinExistence type="predicted"/>
<keyword evidence="1" id="KW-0805">Transcription regulation</keyword>
<dbReference type="Pfam" id="PF01380">
    <property type="entry name" value="SIS"/>
    <property type="match status" value="1"/>
</dbReference>
<feature type="domain" description="HTH rpiR-type" evidence="4">
    <location>
        <begin position="3"/>
        <end position="79"/>
    </location>
</feature>
<gene>
    <name evidence="6" type="ORF">HNQ41_002075</name>
</gene>
<dbReference type="RefSeq" id="WP_184664318.1">
    <property type="nucleotide sequence ID" value="NZ_JACHHB010000008.1"/>
</dbReference>
<accession>A0A840QR95</accession>
<dbReference type="Proteomes" id="UP000551878">
    <property type="component" value="Unassembled WGS sequence"/>
</dbReference>
<dbReference type="PANTHER" id="PTHR30514">
    <property type="entry name" value="GLUCOKINASE"/>
    <property type="match status" value="1"/>
</dbReference>
<reference evidence="6 7" key="1">
    <citation type="submission" date="2020-08" db="EMBL/GenBank/DDBJ databases">
        <title>Genomic Encyclopedia of Type Strains, Phase IV (KMG-IV): sequencing the most valuable type-strain genomes for metagenomic binning, comparative biology and taxonomic classification.</title>
        <authorList>
            <person name="Goeker M."/>
        </authorList>
    </citation>
    <scope>NUCLEOTIDE SEQUENCE [LARGE SCALE GENOMIC DNA]</scope>
    <source>
        <strain evidence="6 7">DSM 24696</strain>
    </source>
</reference>
<dbReference type="Pfam" id="PF01418">
    <property type="entry name" value="HTH_6"/>
    <property type="match status" value="1"/>
</dbReference>
<protein>
    <submittedName>
        <fullName evidence="6">DNA-binding MurR/RpiR family transcriptional regulator</fullName>
    </submittedName>
</protein>
<evidence type="ECO:0000256" key="2">
    <source>
        <dbReference type="ARBA" id="ARBA00023125"/>
    </source>
</evidence>
<dbReference type="GO" id="GO:0097367">
    <property type="term" value="F:carbohydrate derivative binding"/>
    <property type="evidence" value="ECO:0007669"/>
    <property type="project" value="InterPro"/>
</dbReference>
<dbReference type="InterPro" id="IPR036388">
    <property type="entry name" value="WH-like_DNA-bd_sf"/>
</dbReference>